<dbReference type="PANTHER" id="PTHR14453:SF67">
    <property type="entry name" value="POLY [ADP-RIBOSE] POLYMERASE"/>
    <property type="match status" value="1"/>
</dbReference>
<sequence length="413" mass="46427">MRFSQSDVRIVGPDEETVNSCAECVQGGFESRIFKGICENKACRKDFFETLTTKSFNDKIKTTSTSEIHEEVAQTIEQFLEQFSPIYIIIKSESQKLDLLTDSYRGSDEMNELVQITRVTDSDVQIDGTTRDISIVRKDLDNILIRVAWIAIPDIITFLQSEEGKRLLKDVEEICMCNIQTGHRDVRIQVVMGNIEEQKADVIVNSAAPDLTLQKGEVATCLSKTAGALLQKDIQSQYPEGVEEGKVVKGEEVGRLLCKKVYHAVPVMKAADKNAIKSVKTMMNECLAMANEDKYESIVFPVFGTGSLNYPPDKVAPAMYDVVTKFALNSALRGTTLKEISIILFPENSKVIKAFKAVTKAEFRRTNDCKKGREKLYMEPDCLLSFYVRFASDSKENIENAIRYLRASLSKKL</sequence>
<name>A0ABD3VP82_SINWO</name>
<dbReference type="PROSITE" id="PS51154">
    <property type="entry name" value="MACRO"/>
    <property type="match status" value="1"/>
</dbReference>
<comment type="subcellular location">
    <subcellularLocation>
        <location evidence="1">Nucleus</location>
    </subcellularLocation>
</comment>
<accession>A0ABD3VP82</accession>
<evidence type="ECO:0000313" key="7">
    <source>
        <dbReference type="EMBL" id="KAL3863404.1"/>
    </source>
</evidence>
<comment type="caution">
    <text evidence="7">The sequence shown here is derived from an EMBL/GenBank/DDBJ whole genome shotgun (WGS) entry which is preliminary data.</text>
</comment>
<dbReference type="AlphaFoldDB" id="A0ABD3VP82"/>
<dbReference type="GO" id="GO:0016757">
    <property type="term" value="F:glycosyltransferase activity"/>
    <property type="evidence" value="ECO:0007669"/>
    <property type="project" value="UniProtKB-KW"/>
</dbReference>
<evidence type="ECO:0000256" key="2">
    <source>
        <dbReference type="ARBA" id="ARBA00022676"/>
    </source>
</evidence>
<dbReference type="SUPFAM" id="SSF52949">
    <property type="entry name" value="Macro domain-like"/>
    <property type="match status" value="1"/>
</dbReference>
<dbReference type="Gene3D" id="3.40.220.10">
    <property type="entry name" value="Leucine Aminopeptidase, subunit E, domain 1"/>
    <property type="match status" value="1"/>
</dbReference>
<evidence type="ECO:0000259" key="6">
    <source>
        <dbReference type="PROSITE" id="PS51154"/>
    </source>
</evidence>
<reference evidence="7 8" key="1">
    <citation type="submission" date="2024-11" db="EMBL/GenBank/DDBJ databases">
        <title>Chromosome-level genome assembly of the freshwater bivalve Anodonta woodiana.</title>
        <authorList>
            <person name="Chen X."/>
        </authorList>
    </citation>
    <scope>NUCLEOTIDE SEQUENCE [LARGE SCALE GENOMIC DNA]</scope>
    <source>
        <strain evidence="7">MN2024</strain>
        <tissue evidence="7">Gills</tissue>
    </source>
</reference>
<dbReference type="InterPro" id="IPR043472">
    <property type="entry name" value="Macro_dom-like"/>
</dbReference>
<evidence type="ECO:0000256" key="1">
    <source>
        <dbReference type="ARBA" id="ARBA00004123"/>
    </source>
</evidence>
<evidence type="ECO:0000256" key="4">
    <source>
        <dbReference type="ARBA" id="ARBA00023027"/>
    </source>
</evidence>
<dbReference type="GO" id="GO:0005634">
    <property type="term" value="C:nucleus"/>
    <property type="evidence" value="ECO:0007669"/>
    <property type="project" value="UniProtKB-SubCell"/>
</dbReference>
<keyword evidence="3" id="KW-0808">Transferase</keyword>
<dbReference type="SMART" id="SM00506">
    <property type="entry name" value="A1pp"/>
    <property type="match status" value="1"/>
</dbReference>
<dbReference type="PANTHER" id="PTHR14453">
    <property type="entry name" value="PARP/ZINC FINGER CCCH TYPE DOMAIN CONTAINING PROTEIN"/>
    <property type="match status" value="1"/>
</dbReference>
<feature type="domain" description="Macro" evidence="6">
    <location>
        <begin position="175"/>
        <end position="363"/>
    </location>
</feature>
<keyword evidence="2" id="KW-0328">Glycosyltransferase</keyword>
<dbReference type="InterPro" id="IPR052056">
    <property type="entry name" value="Mono-ARTD/PARP"/>
</dbReference>
<proteinExistence type="predicted"/>
<keyword evidence="8" id="KW-1185">Reference proteome</keyword>
<organism evidence="7 8">
    <name type="scientific">Sinanodonta woodiana</name>
    <name type="common">Chinese pond mussel</name>
    <name type="synonym">Anodonta woodiana</name>
    <dbReference type="NCBI Taxonomy" id="1069815"/>
    <lineage>
        <taxon>Eukaryota</taxon>
        <taxon>Metazoa</taxon>
        <taxon>Spiralia</taxon>
        <taxon>Lophotrochozoa</taxon>
        <taxon>Mollusca</taxon>
        <taxon>Bivalvia</taxon>
        <taxon>Autobranchia</taxon>
        <taxon>Heteroconchia</taxon>
        <taxon>Palaeoheterodonta</taxon>
        <taxon>Unionida</taxon>
        <taxon>Unionoidea</taxon>
        <taxon>Unionidae</taxon>
        <taxon>Unioninae</taxon>
        <taxon>Sinanodonta</taxon>
    </lineage>
</organism>
<protein>
    <recommendedName>
        <fullName evidence="6">Macro domain-containing protein</fullName>
    </recommendedName>
</protein>
<keyword evidence="5" id="KW-0539">Nucleus</keyword>
<dbReference type="InterPro" id="IPR002589">
    <property type="entry name" value="Macro_dom"/>
</dbReference>
<dbReference type="EMBL" id="JBJQND010000010">
    <property type="protein sequence ID" value="KAL3863404.1"/>
    <property type="molecule type" value="Genomic_DNA"/>
</dbReference>
<gene>
    <name evidence="7" type="ORF">ACJMK2_005161</name>
</gene>
<dbReference type="Proteomes" id="UP001634394">
    <property type="component" value="Unassembled WGS sequence"/>
</dbReference>
<evidence type="ECO:0000256" key="3">
    <source>
        <dbReference type="ARBA" id="ARBA00022679"/>
    </source>
</evidence>
<keyword evidence="4" id="KW-0520">NAD</keyword>
<dbReference type="Pfam" id="PF01661">
    <property type="entry name" value="Macro"/>
    <property type="match status" value="1"/>
</dbReference>
<evidence type="ECO:0000256" key="5">
    <source>
        <dbReference type="ARBA" id="ARBA00023242"/>
    </source>
</evidence>
<evidence type="ECO:0000313" key="8">
    <source>
        <dbReference type="Proteomes" id="UP001634394"/>
    </source>
</evidence>